<evidence type="ECO:0000256" key="1">
    <source>
        <dbReference type="ARBA" id="ARBA00022485"/>
    </source>
</evidence>
<dbReference type="FunFam" id="3.20.20.70:FF:000040">
    <property type="entry name" value="Lipoyl synthase"/>
    <property type="match status" value="1"/>
</dbReference>
<dbReference type="InterPro" id="IPR006638">
    <property type="entry name" value="Elp3/MiaA/NifB-like_rSAM"/>
</dbReference>
<dbReference type="NCBIfam" id="TIGR00510">
    <property type="entry name" value="lipA"/>
    <property type="match status" value="1"/>
</dbReference>
<evidence type="ECO:0000256" key="7">
    <source>
        <dbReference type="ARBA" id="ARBA00023014"/>
    </source>
</evidence>
<feature type="binding site" evidence="9">
    <location>
        <position position="272"/>
    </location>
    <ligand>
        <name>[4Fe-4S] cluster</name>
        <dbReference type="ChEBI" id="CHEBI:49883"/>
        <label>1</label>
    </ligand>
</feature>
<evidence type="ECO:0000256" key="2">
    <source>
        <dbReference type="ARBA" id="ARBA00022490"/>
    </source>
</evidence>
<dbReference type="EMBL" id="JACNIG010000257">
    <property type="protein sequence ID" value="MBC8432963.1"/>
    <property type="molecule type" value="Genomic_DNA"/>
</dbReference>
<dbReference type="Pfam" id="PF04055">
    <property type="entry name" value="Radical_SAM"/>
    <property type="match status" value="1"/>
</dbReference>
<proteinExistence type="inferred from homology"/>
<dbReference type="InterPro" id="IPR007197">
    <property type="entry name" value="rSAM"/>
</dbReference>
<evidence type="ECO:0000256" key="8">
    <source>
        <dbReference type="ARBA" id="ARBA00047326"/>
    </source>
</evidence>
<evidence type="ECO:0000259" key="10">
    <source>
        <dbReference type="PROSITE" id="PS51918"/>
    </source>
</evidence>
<dbReference type="PANTHER" id="PTHR10949">
    <property type="entry name" value="LIPOYL SYNTHASE"/>
    <property type="match status" value="1"/>
</dbReference>
<dbReference type="InterPro" id="IPR013785">
    <property type="entry name" value="Aldolase_TIM"/>
</dbReference>
<dbReference type="InterPro" id="IPR058240">
    <property type="entry name" value="rSAM_sf"/>
</dbReference>
<accession>A0A8J6P232</accession>
<feature type="binding site" evidence="9">
    <location>
        <position position="66"/>
    </location>
    <ligand>
        <name>[4Fe-4S] cluster</name>
        <dbReference type="ChEBI" id="CHEBI:49883"/>
        <label>2</label>
        <note>4Fe-4S-S-AdoMet</note>
    </ligand>
</feature>
<evidence type="ECO:0000256" key="5">
    <source>
        <dbReference type="ARBA" id="ARBA00022723"/>
    </source>
</evidence>
<feature type="binding site" evidence="9">
    <location>
        <position position="44"/>
    </location>
    <ligand>
        <name>[4Fe-4S] cluster</name>
        <dbReference type="ChEBI" id="CHEBI:49883"/>
        <label>1</label>
    </ligand>
</feature>
<feature type="binding site" evidence="9">
    <location>
        <position position="38"/>
    </location>
    <ligand>
        <name>[4Fe-4S] cluster</name>
        <dbReference type="ChEBI" id="CHEBI:49883"/>
        <label>1</label>
    </ligand>
</feature>
<dbReference type="GO" id="GO:0005737">
    <property type="term" value="C:cytoplasm"/>
    <property type="evidence" value="ECO:0007669"/>
    <property type="project" value="UniProtKB-SubCell"/>
</dbReference>
<reference evidence="11 12" key="1">
    <citation type="submission" date="2020-08" db="EMBL/GenBank/DDBJ databases">
        <title>Bridging the membrane lipid divide: bacteria of the FCB group superphylum have the potential to synthesize archaeal ether lipids.</title>
        <authorList>
            <person name="Villanueva L."/>
            <person name="Von Meijenfeldt F.A.B."/>
            <person name="Westbye A.B."/>
            <person name="Yadav S."/>
            <person name="Hopmans E.C."/>
            <person name="Dutilh B.E."/>
            <person name="Sinninghe Damste J.S."/>
        </authorList>
    </citation>
    <scope>NUCLEOTIDE SEQUENCE [LARGE SCALE GENOMIC DNA]</scope>
    <source>
        <strain evidence="11">NIOZ-UU17</strain>
    </source>
</reference>
<dbReference type="SMART" id="SM00729">
    <property type="entry name" value="Elp3"/>
    <property type="match status" value="1"/>
</dbReference>
<feature type="binding site" evidence="9">
    <location>
        <position position="33"/>
    </location>
    <ligand>
        <name>[4Fe-4S] cluster</name>
        <dbReference type="ChEBI" id="CHEBI:49883"/>
        <label>1</label>
    </ligand>
</feature>
<comment type="subcellular location">
    <subcellularLocation>
        <location evidence="9">Cytoplasm</location>
    </subcellularLocation>
</comment>
<dbReference type="GO" id="GO:0009249">
    <property type="term" value="P:protein lipoylation"/>
    <property type="evidence" value="ECO:0007669"/>
    <property type="project" value="UniProtKB-UniRule"/>
</dbReference>
<evidence type="ECO:0000313" key="12">
    <source>
        <dbReference type="Proteomes" id="UP000605201"/>
    </source>
</evidence>
<evidence type="ECO:0000256" key="4">
    <source>
        <dbReference type="ARBA" id="ARBA00022691"/>
    </source>
</evidence>
<keyword evidence="7 9" id="KW-0411">Iron-sulfur</keyword>
<dbReference type="GO" id="GO:0016992">
    <property type="term" value="F:lipoate synthase activity"/>
    <property type="evidence" value="ECO:0007669"/>
    <property type="project" value="UniProtKB-UniRule"/>
</dbReference>
<dbReference type="Gene3D" id="3.20.20.70">
    <property type="entry name" value="Aldolase class I"/>
    <property type="match status" value="1"/>
</dbReference>
<dbReference type="Proteomes" id="UP000605201">
    <property type="component" value="Unassembled WGS sequence"/>
</dbReference>
<dbReference type="GO" id="GO:0051539">
    <property type="term" value="F:4 iron, 4 sulfur cluster binding"/>
    <property type="evidence" value="ECO:0007669"/>
    <property type="project" value="UniProtKB-UniRule"/>
</dbReference>
<feature type="binding site" evidence="9">
    <location>
        <position position="59"/>
    </location>
    <ligand>
        <name>[4Fe-4S] cluster</name>
        <dbReference type="ChEBI" id="CHEBI:49883"/>
        <label>2</label>
        <note>4Fe-4S-S-AdoMet</note>
    </ligand>
</feature>
<dbReference type="SFLD" id="SFLDG01058">
    <property type="entry name" value="lipoyl_synthase_like"/>
    <property type="match status" value="1"/>
</dbReference>
<keyword evidence="4 9" id="KW-0949">S-adenosyl-L-methionine</keyword>
<evidence type="ECO:0000256" key="9">
    <source>
        <dbReference type="HAMAP-Rule" id="MF_00206"/>
    </source>
</evidence>
<evidence type="ECO:0000313" key="11">
    <source>
        <dbReference type="EMBL" id="MBC8432963.1"/>
    </source>
</evidence>
<dbReference type="PANTHER" id="PTHR10949:SF0">
    <property type="entry name" value="LIPOYL SYNTHASE, MITOCHONDRIAL"/>
    <property type="match status" value="1"/>
</dbReference>
<dbReference type="HAMAP" id="MF_00206">
    <property type="entry name" value="Lipoyl_synth"/>
    <property type="match status" value="1"/>
</dbReference>
<name>A0A8J6P232_9BACT</name>
<evidence type="ECO:0000256" key="6">
    <source>
        <dbReference type="ARBA" id="ARBA00023004"/>
    </source>
</evidence>
<protein>
    <recommendedName>
        <fullName evidence="9">Lipoyl synthase</fullName>
        <ecNumber evidence="9">2.8.1.8</ecNumber>
    </recommendedName>
    <alternativeName>
        <fullName evidence="9">Lip-syn</fullName>
        <shortName evidence="9">LS</shortName>
    </alternativeName>
    <alternativeName>
        <fullName evidence="9">Lipoate synthase</fullName>
    </alternativeName>
    <alternativeName>
        <fullName evidence="9">Lipoic acid synthase</fullName>
    </alternativeName>
    <alternativeName>
        <fullName evidence="9">Sulfur insertion protein LipA</fullName>
    </alternativeName>
</protein>
<sequence>MNKPTWLKKRLPREADYENVRALLKKSRLHTVCQEANCPNLWECFSRKTATFLIMGDRCTRNCRFCAVAHGPASPPDPSEPIRVAEAVETLQLRYVVITSVTRDDLADGGAEFFARSVYEIKKRDADVLVEVLVPDFQGDIEAVRTIIEVRPDAVSHNLETVPRLYATVRPEAKYRRSLDILRHVTSCDPTIYTKSGLMLGLGESDEEILGTLQDLLEAECSLLTLGQYLQPTPQHLPVQRFVSPEKFDKWREIALEMGFAEAASGPFVRSSYQARKLYRTVSI</sequence>
<dbReference type="NCBIfam" id="NF004019">
    <property type="entry name" value="PRK05481.1"/>
    <property type="match status" value="1"/>
</dbReference>
<keyword evidence="1 9" id="KW-0004">4Fe-4S</keyword>
<comment type="catalytic activity">
    <reaction evidence="8 9">
        <text>[[Fe-S] cluster scaffold protein carrying a second [4Fe-4S](2+) cluster] + N(6)-octanoyl-L-lysyl-[protein] + 2 oxidized [2Fe-2S]-[ferredoxin] + 2 S-adenosyl-L-methionine + 4 H(+) = [[Fe-S] cluster scaffold protein] + N(6)-[(R)-dihydrolipoyl]-L-lysyl-[protein] + 4 Fe(3+) + 2 hydrogen sulfide + 2 5'-deoxyadenosine + 2 L-methionine + 2 reduced [2Fe-2S]-[ferredoxin]</text>
        <dbReference type="Rhea" id="RHEA:16585"/>
        <dbReference type="Rhea" id="RHEA-COMP:9928"/>
        <dbReference type="Rhea" id="RHEA-COMP:10000"/>
        <dbReference type="Rhea" id="RHEA-COMP:10001"/>
        <dbReference type="Rhea" id="RHEA-COMP:10475"/>
        <dbReference type="Rhea" id="RHEA-COMP:14568"/>
        <dbReference type="Rhea" id="RHEA-COMP:14569"/>
        <dbReference type="ChEBI" id="CHEBI:15378"/>
        <dbReference type="ChEBI" id="CHEBI:17319"/>
        <dbReference type="ChEBI" id="CHEBI:29034"/>
        <dbReference type="ChEBI" id="CHEBI:29919"/>
        <dbReference type="ChEBI" id="CHEBI:33722"/>
        <dbReference type="ChEBI" id="CHEBI:33737"/>
        <dbReference type="ChEBI" id="CHEBI:33738"/>
        <dbReference type="ChEBI" id="CHEBI:57844"/>
        <dbReference type="ChEBI" id="CHEBI:59789"/>
        <dbReference type="ChEBI" id="CHEBI:78809"/>
        <dbReference type="ChEBI" id="CHEBI:83100"/>
        <dbReference type="EC" id="2.8.1.8"/>
    </reaction>
</comment>
<dbReference type="InterPro" id="IPR003698">
    <property type="entry name" value="Lipoyl_synth"/>
</dbReference>
<dbReference type="EC" id="2.8.1.8" evidence="9"/>
<comment type="function">
    <text evidence="9">Catalyzes the radical-mediated insertion of two sulfur atoms into the C-6 and C-8 positions of the octanoyl moiety bound to the lipoyl domains of lipoate-dependent enzymes, thereby converting the octanoylated domains into lipoylated derivatives.</text>
</comment>
<dbReference type="GO" id="GO:0046872">
    <property type="term" value="F:metal ion binding"/>
    <property type="evidence" value="ECO:0007669"/>
    <property type="project" value="UniProtKB-KW"/>
</dbReference>
<evidence type="ECO:0000256" key="3">
    <source>
        <dbReference type="ARBA" id="ARBA00022679"/>
    </source>
</evidence>
<dbReference type="PROSITE" id="PS51918">
    <property type="entry name" value="RADICAL_SAM"/>
    <property type="match status" value="1"/>
</dbReference>
<feature type="binding site" evidence="9">
    <location>
        <position position="63"/>
    </location>
    <ligand>
        <name>[4Fe-4S] cluster</name>
        <dbReference type="ChEBI" id="CHEBI:49883"/>
        <label>2</label>
        <note>4Fe-4S-S-AdoMet</note>
    </ligand>
</feature>
<dbReference type="SUPFAM" id="SSF102114">
    <property type="entry name" value="Radical SAM enzymes"/>
    <property type="match status" value="1"/>
</dbReference>
<keyword evidence="5 9" id="KW-0479">Metal-binding</keyword>
<dbReference type="UniPathway" id="UPA00538">
    <property type="reaction ID" value="UER00593"/>
</dbReference>
<feature type="domain" description="Radical SAM core" evidence="10">
    <location>
        <begin position="45"/>
        <end position="261"/>
    </location>
</feature>
<keyword evidence="6 9" id="KW-0408">Iron</keyword>
<organism evidence="11 12">
    <name type="scientific">Candidatus Desulfatibia vada</name>
    <dbReference type="NCBI Taxonomy" id="2841696"/>
    <lineage>
        <taxon>Bacteria</taxon>
        <taxon>Pseudomonadati</taxon>
        <taxon>Thermodesulfobacteriota</taxon>
        <taxon>Desulfobacteria</taxon>
        <taxon>Desulfobacterales</taxon>
        <taxon>Desulfobacterales incertae sedis</taxon>
        <taxon>Candidatus Desulfatibia</taxon>
    </lineage>
</organism>
<gene>
    <name evidence="9 11" type="primary">lipA</name>
    <name evidence="11" type="ORF">H8D96_13715</name>
</gene>
<dbReference type="NCBIfam" id="NF009544">
    <property type="entry name" value="PRK12928.1"/>
    <property type="match status" value="1"/>
</dbReference>
<dbReference type="SFLD" id="SFLDF00271">
    <property type="entry name" value="lipoyl_synthase"/>
    <property type="match status" value="1"/>
</dbReference>
<keyword evidence="3 9" id="KW-0808">Transferase</keyword>
<comment type="cofactor">
    <cofactor evidence="9">
        <name>[4Fe-4S] cluster</name>
        <dbReference type="ChEBI" id="CHEBI:49883"/>
    </cofactor>
    <text evidence="9">Binds 2 [4Fe-4S] clusters per subunit. One cluster is coordinated with 3 cysteines and an exchangeable S-adenosyl-L-methionine.</text>
</comment>
<dbReference type="PIRSF" id="PIRSF005963">
    <property type="entry name" value="Lipoyl_synth"/>
    <property type="match status" value="1"/>
</dbReference>
<dbReference type="CDD" id="cd01335">
    <property type="entry name" value="Radical_SAM"/>
    <property type="match status" value="1"/>
</dbReference>
<comment type="caution">
    <text evidence="11">The sequence shown here is derived from an EMBL/GenBank/DDBJ whole genome shotgun (WGS) entry which is preliminary data.</text>
</comment>
<keyword evidence="2 9" id="KW-0963">Cytoplasm</keyword>
<comment type="similarity">
    <text evidence="9">Belongs to the radical SAM superfamily. Lipoyl synthase family.</text>
</comment>
<dbReference type="AlphaFoldDB" id="A0A8J6P232"/>
<comment type="pathway">
    <text evidence="9">Protein modification; protein lipoylation via endogenous pathway; protein N(6)-(lipoyl)lysine from octanoyl-[acyl-carrier-protein]: step 2/2.</text>
</comment>
<dbReference type="SFLD" id="SFLDS00029">
    <property type="entry name" value="Radical_SAM"/>
    <property type="match status" value="1"/>
</dbReference>